<reference evidence="8" key="1">
    <citation type="submission" date="2025-08" db="UniProtKB">
        <authorList>
            <consortium name="RefSeq"/>
        </authorList>
    </citation>
    <scope>IDENTIFICATION</scope>
</reference>
<dbReference type="Gene3D" id="3.10.130.10">
    <property type="entry name" value="Ribonuclease A-like domain"/>
    <property type="match status" value="1"/>
</dbReference>
<dbReference type="GO" id="GO:0016787">
    <property type="term" value="F:hydrolase activity"/>
    <property type="evidence" value="ECO:0007669"/>
    <property type="project" value="UniProtKB-KW"/>
</dbReference>
<proteinExistence type="inferred from homology"/>
<dbReference type="GO" id="GO:0004519">
    <property type="term" value="F:endonuclease activity"/>
    <property type="evidence" value="ECO:0007669"/>
    <property type="project" value="UniProtKB-KW"/>
</dbReference>
<dbReference type="GO" id="GO:0004540">
    <property type="term" value="F:RNA nuclease activity"/>
    <property type="evidence" value="ECO:0007669"/>
    <property type="project" value="TreeGrafter"/>
</dbReference>
<evidence type="ECO:0000313" key="7">
    <source>
        <dbReference type="Proteomes" id="UP001652642"/>
    </source>
</evidence>
<dbReference type="RefSeq" id="XP_020668394.2">
    <property type="nucleotide sequence ID" value="XM_020812735.2"/>
</dbReference>
<evidence type="ECO:0000313" key="8">
    <source>
        <dbReference type="RefSeq" id="XP_020668394.2"/>
    </source>
</evidence>
<dbReference type="PRINTS" id="PR00794">
    <property type="entry name" value="RIBONUCLEASE"/>
</dbReference>
<dbReference type="PANTHER" id="PTHR11437">
    <property type="entry name" value="RIBONUCLEASE"/>
    <property type="match status" value="1"/>
</dbReference>
<dbReference type="Pfam" id="PF00074">
    <property type="entry name" value="RnaseA"/>
    <property type="match status" value="1"/>
</dbReference>
<feature type="signal peptide" evidence="5">
    <location>
        <begin position="1"/>
        <end position="27"/>
    </location>
</feature>
<dbReference type="KEGG" id="pvt:110089573"/>
<dbReference type="OrthoDB" id="8573660at2759"/>
<dbReference type="FunCoup" id="A0A6J0VCM4">
    <property type="interactions" value="10"/>
</dbReference>
<evidence type="ECO:0000256" key="1">
    <source>
        <dbReference type="ARBA" id="ARBA00005600"/>
    </source>
</evidence>
<organism evidence="7 8">
    <name type="scientific">Pogona vitticeps</name>
    <name type="common">central bearded dragon</name>
    <dbReference type="NCBI Taxonomy" id="103695"/>
    <lineage>
        <taxon>Eukaryota</taxon>
        <taxon>Metazoa</taxon>
        <taxon>Chordata</taxon>
        <taxon>Craniata</taxon>
        <taxon>Vertebrata</taxon>
        <taxon>Euteleostomi</taxon>
        <taxon>Lepidosauria</taxon>
        <taxon>Squamata</taxon>
        <taxon>Bifurcata</taxon>
        <taxon>Unidentata</taxon>
        <taxon>Episquamata</taxon>
        <taxon>Toxicofera</taxon>
        <taxon>Iguania</taxon>
        <taxon>Acrodonta</taxon>
        <taxon>Agamidae</taxon>
        <taxon>Amphibolurinae</taxon>
        <taxon>Pogona</taxon>
    </lineage>
</organism>
<keyword evidence="7" id="KW-1185">Reference proteome</keyword>
<keyword evidence="5" id="KW-0732">Signal</keyword>
<accession>A0A6J0VCM4</accession>
<evidence type="ECO:0000259" key="6">
    <source>
        <dbReference type="SMART" id="SM00092"/>
    </source>
</evidence>
<dbReference type="PANTHER" id="PTHR11437:SF65">
    <property type="entry name" value="ANGIOGENIN-2"/>
    <property type="match status" value="1"/>
</dbReference>
<dbReference type="InterPro" id="IPR001427">
    <property type="entry name" value="RNaseA"/>
</dbReference>
<keyword evidence="2 5" id="KW-0540">Nuclease</keyword>
<comment type="similarity">
    <text evidence="1 5">Belongs to the pancreatic ribonuclease family.</text>
</comment>
<dbReference type="SMART" id="SM00092">
    <property type="entry name" value="RNAse_Pc"/>
    <property type="match status" value="1"/>
</dbReference>
<keyword evidence="4 5" id="KW-0378">Hydrolase</keyword>
<dbReference type="SUPFAM" id="SSF54076">
    <property type="entry name" value="RNase A-like"/>
    <property type="match status" value="1"/>
</dbReference>
<dbReference type="GO" id="GO:0050830">
    <property type="term" value="P:defense response to Gram-positive bacterium"/>
    <property type="evidence" value="ECO:0007669"/>
    <property type="project" value="TreeGrafter"/>
</dbReference>
<dbReference type="InParanoid" id="A0A6J0VCM4"/>
<dbReference type="Proteomes" id="UP001652642">
    <property type="component" value="Chromosome 6"/>
</dbReference>
<sequence length="149" mass="16572">MADQGSHLGLTGMLLLLMVAWLATVDAESYQKFLRQHVDYPMTQVPEAQYYCNLMMKRRNLATSGHCKHLNTFLHADTASIQAVCGQAGDPTTGDLRESHASFPLTICRLQKGSWAPDCRYQGISGLERIIIACEEGYPVHLQTEVPGY</sequence>
<dbReference type="InterPro" id="IPR036816">
    <property type="entry name" value="RNaseA-like_dom_sf"/>
</dbReference>
<keyword evidence="3 5" id="KW-0255">Endonuclease</keyword>
<gene>
    <name evidence="8" type="primary">LOC110089573</name>
</gene>
<evidence type="ECO:0000256" key="4">
    <source>
        <dbReference type="ARBA" id="ARBA00022801"/>
    </source>
</evidence>
<dbReference type="GO" id="GO:0003676">
    <property type="term" value="F:nucleic acid binding"/>
    <property type="evidence" value="ECO:0007669"/>
    <property type="project" value="InterPro"/>
</dbReference>
<dbReference type="GeneID" id="110089573"/>
<dbReference type="PROSITE" id="PS00127">
    <property type="entry name" value="RNASE_PANCREATIC"/>
    <property type="match status" value="1"/>
</dbReference>
<evidence type="ECO:0000256" key="3">
    <source>
        <dbReference type="ARBA" id="ARBA00022759"/>
    </source>
</evidence>
<protein>
    <submittedName>
        <fullName evidence="8">Ribonuclease</fullName>
    </submittedName>
</protein>
<feature type="domain" description="Ribonuclease A-domain" evidence="6">
    <location>
        <begin position="26"/>
        <end position="146"/>
    </location>
</feature>
<evidence type="ECO:0000256" key="5">
    <source>
        <dbReference type="RuleBase" id="RU000651"/>
    </source>
</evidence>
<dbReference type="InterPro" id="IPR023412">
    <property type="entry name" value="RNaseA_domain"/>
</dbReference>
<dbReference type="CDD" id="cd06265">
    <property type="entry name" value="RNase_A_canonical"/>
    <property type="match status" value="1"/>
</dbReference>
<dbReference type="AlphaFoldDB" id="A0A6J0VCM4"/>
<dbReference type="InterPro" id="IPR023411">
    <property type="entry name" value="RNaseA_AS"/>
</dbReference>
<feature type="chain" id="PRO_5044970077" evidence="5">
    <location>
        <begin position="28"/>
        <end position="149"/>
    </location>
</feature>
<name>A0A6J0VCM4_9SAUR</name>
<evidence type="ECO:0000256" key="2">
    <source>
        <dbReference type="ARBA" id="ARBA00022722"/>
    </source>
</evidence>